<gene>
    <name evidence="1" type="ORF">HNR61_004381</name>
</gene>
<comment type="caution">
    <text evidence="1">The sequence shown here is derived from an EMBL/GenBank/DDBJ whole genome shotgun (WGS) entry which is preliminary data.</text>
</comment>
<evidence type="ECO:0000313" key="1">
    <source>
        <dbReference type="EMBL" id="MBA8952735.1"/>
    </source>
</evidence>
<dbReference type="RefSeq" id="WP_182844981.1">
    <property type="nucleotide sequence ID" value="NZ_BAAALP010000111.1"/>
</dbReference>
<dbReference type="EMBL" id="JACJIA010000005">
    <property type="protein sequence ID" value="MBA8952735.1"/>
    <property type="molecule type" value="Genomic_DNA"/>
</dbReference>
<organism evidence="1 2">
    <name type="scientific">Actinomadura namibiensis</name>
    <dbReference type="NCBI Taxonomy" id="182080"/>
    <lineage>
        <taxon>Bacteria</taxon>
        <taxon>Bacillati</taxon>
        <taxon>Actinomycetota</taxon>
        <taxon>Actinomycetes</taxon>
        <taxon>Streptosporangiales</taxon>
        <taxon>Thermomonosporaceae</taxon>
        <taxon>Actinomadura</taxon>
    </lineage>
</organism>
<proteinExistence type="predicted"/>
<dbReference type="Proteomes" id="UP000572680">
    <property type="component" value="Unassembled WGS sequence"/>
</dbReference>
<evidence type="ECO:0000313" key="2">
    <source>
        <dbReference type="Proteomes" id="UP000572680"/>
    </source>
</evidence>
<evidence type="ECO:0008006" key="3">
    <source>
        <dbReference type="Google" id="ProtNLM"/>
    </source>
</evidence>
<reference evidence="1 2" key="1">
    <citation type="submission" date="2020-08" db="EMBL/GenBank/DDBJ databases">
        <title>Genomic Encyclopedia of Type Strains, Phase IV (KMG-IV): sequencing the most valuable type-strain genomes for metagenomic binning, comparative biology and taxonomic classification.</title>
        <authorList>
            <person name="Goeker M."/>
        </authorList>
    </citation>
    <scope>NUCLEOTIDE SEQUENCE [LARGE SCALE GENOMIC DNA]</scope>
    <source>
        <strain evidence="1 2">DSM 44197</strain>
    </source>
</reference>
<keyword evidence="2" id="KW-1185">Reference proteome</keyword>
<sequence length="170" mass="18192">MGVLFEYFRAADRGAALVLLGPDGDPPSAPTATTADALRAEGIDSTVMLGQLVALVREVPWDSDLVRVDLVWPESEPDAADAGDLAEDSPWNSGVTVEELDDGLRDDLAAVPDAELPALAGRWARIERTDELTDDADPEVLAALLAQLVGLARRAREDGDHLYSWCSVEV</sequence>
<dbReference type="AlphaFoldDB" id="A0A7W3QMM9"/>
<accession>A0A7W3QMM9</accession>
<protein>
    <recommendedName>
        <fullName evidence="3">DUF1877 family protein</fullName>
    </recommendedName>
</protein>
<name>A0A7W3QMM9_ACTNM</name>